<feature type="compositionally biased region" description="Polar residues" evidence="1">
    <location>
        <begin position="15"/>
        <end position="26"/>
    </location>
</feature>
<dbReference type="PANTHER" id="PTHR39460">
    <property type="entry name" value="EXPRESSED PROTEIN"/>
    <property type="match status" value="1"/>
</dbReference>
<proteinExistence type="predicted"/>
<evidence type="ECO:0000259" key="3">
    <source>
        <dbReference type="Pfam" id="PF24855"/>
    </source>
</evidence>
<dbReference type="Pfam" id="PF24855">
    <property type="entry name" value="DUF7729"/>
    <property type="match status" value="1"/>
</dbReference>
<feature type="domain" description="DUF7729" evidence="3">
    <location>
        <begin position="187"/>
        <end position="390"/>
    </location>
</feature>
<feature type="transmembrane region" description="Helical" evidence="2">
    <location>
        <begin position="411"/>
        <end position="429"/>
    </location>
</feature>
<keyword evidence="2" id="KW-1133">Transmembrane helix</keyword>
<keyword evidence="2" id="KW-0812">Transmembrane</keyword>
<gene>
    <name evidence="4" type="ORF">ONZ51_g9713</name>
</gene>
<evidence type="ECO:0000256" key="2">
    <source>
        <dbReference type="SAM" id="Phobius"/>
    </source>
</evidence>
<sequence length="430" mass="46010">MFTPPPSPEPHRAQHTASAASRSPKSLRTLDVPDDPFLSPHCNRPGSSSPERRLPHAHDTPLSPKEDPQTYALLQKKRIARRTRWAAFLIPLVLVLVGLSTRYLARRATLDAVQTPPSWQDWAASARQWRVHKRHPGTSDVASVTTIDGKKPTGTALTLASTDSAQPTATNLGTLTVPSTPPVLPTPFPQAFDSTLSTDFETVGCQAFFTNMTQTPAFLKCRPFSLLVKDSNAFIQQSQRNISLLNTVMWGTCNTDIDAQQCSTNMAWFADNIKTQCKKDIAANNSIVTDAVAGLAAYDLMRQVGCQTDALTNTYCYVEAAQAHPADLYLYALPLGLGLPNQTVPSCTGCVKNMMQAFVNNGMGLAALRETYPAAAAVLNGACGGDFVATIAQNDTSGAASSRGVLLGGGWTMPVLAAGWAVVLGTLLAL</sequence>
<dbReference type="EMBL" id="JAPEVG010000343">
    <property type="protein sequence ID" value="KAJ8468334.1"/>
    <property type="molecule type" value="Genomic_DNA"/>
</dbReference>
<feature type="compositionally biased region" description="Basic and acidic residues" evidence="1">
    <location>
        <begin position="50"/>
        <end position="68"/>
    </location>
</feature>
<feature type="transmembrane region" description="Helical" evidence="2">
    <location>
        <begin position="85"/>
        <end position="105"/>
    </location>
</feature>
<dbReference type="InterPro" id="IPR056146">
    <property type="entry name" value="DUF7729"/>
</dbReference>
<organism evidence="4 5">
    <name type="scientific">Trametes cubensis</name>
    <dbReference type="NCBI Taxonomy" id="1111947"/>
    <lineage>
        <taxon>Eukaryota</taxon>
        <taxon>Fungi</taxon>
        <taxon>Dikarya</taxon>
        <taxon>Basidiomycota</taxon>
        <taxon>Agaricomycotina</taxon>
        <taxon>Agaricomycetes</taxon>
        <taxon>Polyporales</taxon>
        <taxon>Polyporaceae</taxon>
        <taxon>Trametes</taxon>
    </lineage>
</organism>
<reference evidence="4" key="1">
    <citation type="submission" date="2022-11" db="EMBL/GenBank/DDBJ databases">
        <title>Genome Sequence of Cubamyces cubensis.</title>
        <authorList>
            <person name="Buettner E."/>
        </authorList>
    </citation>
    <scope>NUCLEOTIDE SEQUENCE</scope>
    <source>
        <strain evidence="4">MPL-01</strain>
    </source>
</reference>
<protein>
    <recommendedName>
        <fullName evidence="3">DUF7729 domain-containing protein</fullName>
    </recommendedName>
</protein>
<evidence type="ECO:0000256" key="1">
    <source>
        <dbReference type="SAM" id="MobiDB-lite"/>
    </source>
</evidence>
<evidence type="ECO:0000313" key="4">
    <source>
        <dbReference type="EMBL" id="KAJ8468334.1"/>
    </source>
</evidence>
<accession>A0AAD7TLA4</accession>
<feature type="region of interest" description="Disordered" evidence="1">
    <location>
        <begin position="1"/>
        <end position="69"/>
    </location>
</feature>
<comment type="caution">
    <text evidence="4">The sequence shown here is derived from an EMBL/GenBank/DDBJ whole genome shotgun (WGS) entry which is preliminary data.</text>
</comment>
<name>A0AAD7TLA4_9APHY</name>
<dbReference type="PANTHER" id="PTHR39460:SF1">
    <property type="entry name" value="C6 TRANSCRIPTION FACTOR"/>
    <property type="match status" value="1"/>
</dbReference>
<dbReference type="AlphaFoldDB" id="A0AAD7TLA4"/>
<dbReference type="Proteomes" id="UP001215151">
    <property type="component" value="Unassembled WGS sequence"/>
</dbReference>
<keyword evidence="2" id="KW-0472">Membrane</keyword>
<keyword evidence="5" id="KW-1185">Reference proteome</keyword>
<evidence type="ECO:0000313" key="5">
    <source>
        <dbReference type="Proteomes" id="UP001215151"/>
    </source>
</evidence>